<comment type="similarity">
    <text evidence="2">Belongs to the kiwellin family.</text>
</comment>
<evidence type="ECO:0000256" key="2">
    <source>
        <dbReference type="ARBA" id="ARBA00005592"/>
    </source>
</evidence>
<evidence type="ECO:0000256" key="4">
    <source>
        <dbReference type="ARBA" id="ARBA00022729"/>
    </source>
</evidence>
<protein>
    <submittedName>
        <fullName evidence="5">Uncharacterized protein</fullName>
    </submittedName>
</protein>
<dbReference type="CDD" id="cd22270">
    <property type="entry name" value="DPBB_kiwellin-like"/>
    <property type="match status" value="1"/>
</dbReference>
<keyword evidence="4" id="KW-0732">Signal</keyword>
<evidence type="ECO:0000256" key="3">
    <source>
        <dbReference type="ARBA" id="ARBA00022525"/>
    </source>
</evidence>
<comment type="subcellular location">
    <subcellularLocation>
        <location evidence="1">Secreted</location>
    </subcellularLocation>
</comment>
<dbReference type="KEGG" id="cqi:110714042"/>
<sequence>MKNLVTGTPSSYYYTFIIVLLTISTKFLHTTHAQACNPGQPLIGTGGGQCDPNEADCCKAGQSYTTYDCSPPVTAQTQAVLTLNSFAEGGDGGGPSECDGSYHPDNTRVVALSTGWYNGGSHCLQEIIISGNGQTTRAKVVDECDSRNGCDEEHGYQVPCKNNVVDASKAVWSALGVPEDSDQYGQMQITWSLSD</sequence>
<keyword evidence="6" id="KW-1185">Reference proteome</keyword>
<dbReference type="Proteomes" id="UP000596660">
    <property type="component" value="Unplaced"/>
</dbReference>
<reference evidence="5" key="1">
    <citation type="journal article" date="2017" name="Nature">
        <title>The genome of Chenopodium quinoa.</title>
        <authorList>
            <person name="Jarvis D.E."/>
            <person name="Ho Y.S."/>
            <person name="Lightfoot D.J."/>
            <person name="Schmoeckel S.M."/>
            <person name="Li B."/>
            <person name="Borm T.J.A."/>
            <person name="Ohyanagi H."/>
            <person name="Mineta K."/>
            <person name="Michell C.T."/>
            <person name="Saber N."/>
            <person name="Kharbatia N.M."/>
            <person name="Rupper R.R."/>
            <person name="Sharp A.R."/>
            <person name="Dally N."/>
            <person name="Boughton B.A."/>
            <person name="Woo Y.H."/>
            <person name="Gao G."/>
            <person name="Schijlen E.G.W.M."/>
            <person name="Guo X."/>
            <person name="Momin A.A."/>
            <person name="Negrao S."/>
            <person name="Al-Babili S."/>
            <person name="Gehring C."/>
            <person name="Roessner U."/>
            <person name="Jung C."/>
            <person name="Murphy K."/>
            <person name="Arold S.T."/>
            <person name="Gojobori T."/>
            <person name="van der Linden C.G."/>
            <person name="van Loo E.N."/>
            <person name="Jellen E.N."/>
            <person name="Maughan P.J."/>
            <person name="Tester M."/>
        </authorList>
    </citation>
    <scope>NUCLEOTIDE SEQUENCE [LARGE SCALE GENOMIC DNA]</scope>
    <source>
        <strain evidence="5">cv. PI 614886</strain>
    </source>
</reference>
<reference evidence="5" key="2">
    <citation type="submission" date="2021-03" db="UniProtKB">
        <authorList>
            <consortium name="EnsemblPlants"/>
        </authorList>
    </citation>
    <scope>IDENTIFICATION</scope>
</reference>
<evidence type="ECO:0000313" key="5">
    <source>
        <dbReference type="EnsemblPlants" id="AUR62004339-RA:cds"/>
    </source>
</evidence>
<dbReference type="PANTHER" id="PTHR33191:SF77">
    <property type="entry name" value="RIPENING-RELATED PROTEIN 1"/>
    <property type="match status" value="1"/>
</dbReference>
<name>A0A803KZ80_CHEQI</name>
<proteinExistence type="inferred from homology"/>
<dbReference type="EnsemblPlants" id="AUR62004339-RA">
    <property type="protein sequence ID" value="AUR62004339-RA:cds"/>
    <property type="gene ID" value="AUR62004339"/>
</dbReference>
<dbReference type="AlphaFoldDB" id="A0A803KZ80"/>
<dbReference type="SUPFAM" id="SSF50685">
    <property type="entry name" value="Barwin-like endoglucanases"/>
    <property type="match status" value="1"/>
</dbReference>
<dbReference type="InterPro" id="IPR039271">
    <property type="entry name" value="Kiwellin-like"/>
</dbReference>
<keyword evidence="3" id="KW-0964">Secreted</keyword>
<dbReference type="SMR" id="A0A803KZ80"/>
<dbReference type="GO" id="GO:0005576">
    <property type="term" value="C:extracellular region"/>
    <property type="evidence" value="ECO:0007669"/>
    <property type="project" value="UniProtKB-SubCell"/>
</dbReference>
<gene>
    <name evidence="5" type="primary">LOC110714042</name>
</gene>
<dbReference type="RefSeq" id="XP_021748196.1">
    <property type="nucleotide sequence ID" value="XM_021892504.1"/>
</dbReference>
<dbReference type="OMA" id="GVPPNEW"/>
<evidence type="ECO:0000313" key="6">
    <source>
        <dbReference type="Proteomes" id="UP000596660"/>
    </source>
</evidence>
<dbReference type="Gene3D" id="2.40.40.10">
    <property type="entry name" value="RlpA-like domain"/>
    <property type="match status" value="1"/>
</dbReference>
<evidence type="ECO:0000256" key="1">
    <source>
        <dbReference type="ARBA" id="ARBA00004613"/>
    </source>
</evidence>
<dbReference type="OrthoDB" id="406505at2759"/>
<accession>A0A803KZ80</accession>
<dbReference type="InterPro" id="IPR036908">
    <property type="entry name" value="RlpA-like_sf"/>
</dbReference>
<organism evidence="5 6">
    <name type="scientific">Chenopodium quinoa</name>
    <name type="common">Quinoa</name>
    <dbReference type="NCBI Taxonomy" id="63459"/>
    <lineage>
        <taxon>Eukaryota</taxon>
        <taxon>Viridiplantae</taxon>
        <taxon>Streptophyta</taxon>
        <taxon>Embryophyta</taxon>
        <taxon>Tracheophyta</taxon>
        <taxon>Spermatophyta</taxon>
        <taxon>Magnoliopsida</taxon>
        <taxon>eudicotyledons</taxon>
        <taxon>Gunneridae</taxon>
        <taxon>Pentapetalae</taxon>
        <taxon>Caryophyllales</taxon>
        <taxon>Chenopodiaceae</taxon>
        <taxon>Chenopodioideae</taxon>
        <taxon>Atripliceae</taxon>
        <taxon>Chenopodium</taxon>
    </lineage>
</organism>
<dbReference type="PANTHER" id="PTHR33191">
    <property type="entry name" value="RIPENING-RELATED PROTEIN 2-RELATED"/>
    <property type="match status" value="1"/>
</dbReference>
<dbReference type="GeneID" id="110714042"/>
<dbReference type="Pfam" id="PF24300">
    <property type="entry name" value="KWL1"/>
    <property type="match status" value="1"/>
</dbReference>
<dbReference type="Gramene" id="AUR62004339-RA">
    <property type="protein sequence ID" value="AUR62004339-RA:cds"/>
    <property type="gene ID" value="AUR62004339"/>
</dbReference>